<dbReference type="NCBIfam" id="TIGR01145">
    <property type="entry name" value="ATP_synt_delta"/>
    <property type="match status" value="1"/>
</dbReference>
<dbReference type="SUPFAM" id="SSF47928">
    <property type="entry name" value="N-terminal domain of the delta subunit of the F1F0-ATP synthase"/>
    <property type="match status" value="1"/>
</dbReference>
<dbReference type="PRINTS" id="PR00125">
    <property type="entry name" value="ATPASEDELTA"/>
</dbReference>
<evidence type="ECO:0000256" key="1">
    <source>
        <dbReference type="ARBA" id="ARBA00004370"/>
    </source>
</evidence>
<keyword evidence="2" id="KW-0813">Transport</keyword>
<keyword evidence="3" id="KW-0375">Hydrogen ion transport</keyword>
<evidence type="ECO:0000313" key="7">
    <source>
        <dbReference type="EMBL" id="SVB13239.1"/>
    </source>
</evidence>
<dbReference type="HAMAP" id="MF_01416">
    <property type="entry name" value="ATP_synth_delta_bact"/>
    <property type="match status" value="1"/>
</dbReference>
<dbReference type="InterPro" id="IPR026015">
    <property type="entry name" value="ATP_synth_OSCP/delta_N_sf"/>
</dbReference>
<comment type="subcellular location">
    <subcellularLocation>
        <location evidence="1">Membrane</location>
    </subcellularLocation>
</comment>
<evidence type="ECO:0008006" key="8">
    <source>
        <dbReference type="Google" id="ProtNLM"/>
    </source>
</evidence>
<proteinExistence type="inferred from homology"/>
<dbReference type="Pfam" id="PF00213">
    <property type="entry name" value="OSCP"/>
    <property type="match status" value="1"/>
</dbReference>
<sequence>MKKYPLILFETAQKGECAKDVLASLEFIISFWKQDAQFRSLVLSKRITQEEKTKILSVILNDVCHPLATEFINILIEKNIMNHILYMKNIYETEYKKVYRIVSVNAKVSHVMGDSEVNRLQEGIESNLHMSADLQVDVDPTLLGGIKMRIGNTYLDATVQGKMKRLRENLLQS</sequence>
<accession>A0A382BHZ9</accession>
<organism evidence="7">
    <name type="scientific">marine metagenome</name>
    <dbReference type="NCBI Taxonomy" id="408172"/>
    <lineage>
        <taxon>unclassified sequences</taxon>
        <taxon>metagenomes</taxon>
        <taxon>ecological metagenomes</taxon>
    </lineage>
</organism>
<dbReference type="EMBL" id="UINC01029834">
    <property type="protein sequence ID" value="SVB13239.1"/>
    <property type="molecule type" value="Genomic_DNA"/>
</dbReference>
<dbReference type="PANTHER" id="PTHR11910">
    <property type="entry name" value="ATP SYNTHASE DELTA CHAIN"/>
    <property type="match status" value="1"/>
</dbReference>
<keyword evidence="6" id="KW-0066">ATP synthesis</keyword>
<dbReference type="GO" id="GO:0016020">
    <property type="term" value="C:membrane"/>
    <property type="evidence" value="ECO:0007669"/>
    <property type="project" value="UniProtKB-SubCell"/>
</dbReference>
<dbReference type="AlphaFoldDB" id="A0A382BHZ9"/>
<dbReference type="GO" id="GO:0046933">
    <property type="term" value="F:proton-transporting ATP synthase activity, rotational mechanism"/>
    <property type="evidence" value="ECO:0007669"/>
    <property type="project" value="InterPro"/>
</dbReference>
<name>A0A382BHZ9_9ZZZZ</name>
<dbReference type="Gene3D" id="1.10.520.20">
    <property type="entry name" value="N-terminal domain of the delta subunit of the F1F0-ATP synthase"/>
    <property type="match status" value="1"/>
</dbReference>
<gene>
    <name evidence="7" type="ORF">METZ01_LOCUS166093</name>
</gene>
<keyword evidence="4" id="KW-0406">Ion transport</keyword>
<keyword evidence="5" id="KW-0472">Membrane</keyword>
<evidence type="ECO:0000256" key="3">
    <source>
        <dbReference type="ARBA" id="ARBA00022781"/>
    </source>
</evidence>
<protein>
    <recommendedName>
        <fullName evidence="8">ATP synthase subunit delta</fullName>
    </recommendedName>
</protein>
<evidence type="ECO:0000256" key="4">
    <source>
        <dbReference type="ARBA" id="ARBA00023065"/>
    </source>
</evidence>
<reference evidence="7" key="1">
    <citation type="submission" date="2018-05" db="EMBL/GenBank/DDBJ databases">
        <authorList>
            <person name="Lanie J.A."/>
            <person name="Ng W.-L."/>
            <person name="Kazmierczak K.M."/>
            <person name="Andrzejewski T.M."/>
            <person name="Davidsen T.M."/>
            <person name="Wayne K.J."/>
            <person name="Tettelin H."/>
            <person name="Glass J.I."/>
            <person name="Rusch D."/>
            <person name="Podicherti R."/>
            <person name="Tsui H.-C.T."/>
            <person name="Winkler M.E."/>
        </authorList>
    </citation>
    <scope>NUCLEOTIDE SEQUENCE</scope>
</reference>
<evidence type="ECO:0000256" key="6">
    <source>
        <dbReference type="ARBA" id="ARBA00023310"/>
    </source>
</evidence>
<dbReference type="InterPro" id="IPR000711">
    <property type="entry name" value="ATPase_OSCP/dsu"/>
</dbReference>
<evidence type="ECO:0000256" key="5">
    <source>
        <dbReference type="ARBA" id="ARBA00023136"/>
    </source>
</evidence>
<evidence type="ECO:0000256" key="2">
    <source>
        <dbReference type="ARBA" id="ARBA00022448"/>
    </source>
</evidence>